<dbReference type="Gene3D" id="3.40.50.300">
    <property type="entry name" value="P-loop containing nucleotide triphosphate hydrolases"/>
    <property type="match status" value="1"/>
</dbReference>
<dbReference type="SUPFAM" id="SSF52540">
    <property type="entry name" value="P-loop containing nucleoside triphosphate hydrolases"/>
    <property type="match status" value="1"/>
</dbReference>
<dbReference type="PANTHER" id="PTHR14074:SF16">
    <property type="entry name" value="ANTIVIRAL INNATE IMMUNE RESPONSE RECEPTOR RIG-I"/>
    <property type="match status" value="1"/>
</dbReference>
<accession>A0AAD9KHP0</accession>
<reference evidence="2" key="1">
    <citation type="journal article" date="2023" name="Mol. Biol. Evol.">
        <title>Third-Generation Sequencing Reveals the Adaptive Role of the Epigenome in Three Deep-Sea Polychaetes.</title>
        <authorList>
            <person name="Perez M."/>
            <person name="Aroh O."/>
            <person name="Sun Y."/>
            <person name="Lan Y."/>
            <person name="Juniper S.K."/>
            <person name="Young C.R."/>
            <person name="Angers B."/>
            <person name="Qian P.Y."/>
        </authorList>
    </citation>
    <scope>NUCLEOTIDE SEQUENCE</scope>
    <source>
        <strain evidence="2">R07B-5</strain>
    </source>
</reference>
<dbReference type="GO" id="GO:0005737">
    <property type="term" value="C:cytoplasm"/>
    <property type="evidence" value="ECO:0007669"/>
    <property type="project" value="TreeGrafter"/>
</dbReference>
<sequence length="187" mass="20722">MLCCYEASEESGPVERLQLRDYQLELAEHAVGGKNSIVVAPTGSGKTHVALHIAMCHLEAADLGKVVFLVPTVSLVNQQKEMFSRYFSPTYKTVGVSGDSPQLSLAGLVPTYDIFVVTPQILVDAIKKDFTPIDISIFTLLIFDECHHTDKGHPYNKVMADYLDKKLEGDRNLPQVKLICLVMFHSV</sequence>
<dbReference type="InterPro" id="IPR014001">
    <property type="entry name" value="Helicase_ATP-bd"/>
</dbReference>
<dbReference type="PANTHER" id="PTHR14074">
    <property type="entry name" value="HELICASE WITH DEATH DOMAIN-RELATED"/>
    <property type="match status" value="1"/>
</dbReference>
<name>A0AAD9KHP0_RIDPI</name>
<dbReference type="GO" id="GO:0005524">
    <property type="term" value="F:ATP binding"/>
    <property type="evidence" value="ECO:0007669"/>
    <property type="project" value="InterPro"/>
</dbReference>
<dbReference type="AlphaFoldDB" id="A0AAD9KHP0"/>
<keyword evidence="3" id="KW-1185">Reference proteome</keyword>
<gene>
    <name evidence="2" type="ORF">NP493_1018g00003</name>
</gene>
<organism evidence="2 3">
    <name type="scientific">Ridgeia piscesae</name>
    <name type="common">Tubeworm</name>
    <dbReference type="NCBI Taxonomy" id="27915"/>
    <lineage>
        <taxon>Eukaryota</taxon>
        <taxon>Metazoa</taxon>
        <taxon>Spiralia</taxon>
        <taxon>Lophotrochozoa</taxon>
        <taxon>Annelida</taxon>
        <taxon>Polychaeta</taxon>
        <taxon>Sedentaria</taxon>
        <taxon>Canalipalpata</taxon>
        <taxon>Sabellida</taxon>
        <taxon>Siboglinidae</taxon>
        <taxon>Ridgeia</taxon>
    </lineage>
</organism>
<dbReference type="PROSITE" id="PS51192">
    <property type="entry name" value="HELICASE_ATP_BIND_1"/>
    <property type="match status" value="1"/>
</dbReference>
<dbReference type="GO" id="GO:0003676">
    <property type="term" value="F:nucleic acid binding"/>
    <property type="evidence" value="ECO:0007669"/>
    <property type="project" value="InterPro"/>
</dbReference>
<comment type="caution">
    <text evidence="2">The sequence shown here is derived from an EMBL/GenBank/DDBJ whole genome shotgun (WGS) entry which is preliminary data.</text>
</comment>
<dbReference type="SMART" id="SM00487">
    <property type="entry name" value="DEXDc"/>
    <property type="match status" value="1"/>
</dbReference>
<dbReference type="InterPro" id="IPR011545">
    <property type="entry name" value="DEAD/DEAH_box_helicase_dom"/>
</dbReference>
<dbReference type="Pfam" id="PF00270">
    <property type="entry name" value="DEAD"/>
    <property type="match status" value="1"/>
</dbReference>
<evidence type="ECO:0000313" key="3">
    <source>
        <dbReference type="Proteomes" id="UP001209878"/>
    </source>
</evidence>
<proteinExistence type="predicted"/>
<dbReference type="EMBL" id="JAODUO010001023">
    <property type="protein sequence ID" value="KAK2171813.1"/>
    <property type="molecule type" value="Genomic_DNA"/>
</dbReference>
<dbReference type="InterPro" id="IPR027417">
    <property type="entry name" value="P-loop_NTPase"/>
</dbReference>
<feature type="domain" description="Helicase ATP-binding" evidence="1">
    <location>
        <begin position="27"/>
        <end position="181"/>
    </location>
</feature>
<dbReference type="InterPro" id="IPR051363">
    <property type="entry name" value="RLR_Helicase"/>
</dbReference>
<evidence type="ECO:0000313" key="2">
    <source>
        <dbReference type="EMBL" id="KAK2171813.1"/>
    </source>
</evidence>
<dbReference type="Proteomes" id="UP001209878">
    <property type="component" value="Unassembled WGS sequence"/>
</dbReference>
<protein>
    <recommendedName>
        <fullName evidence="1">Helicase ATP-binding domain-containing protein</fullName>
    </recommendedName>
</protein>
<evidence type="ECO:0000259" key="1">
    <source>
        <dbReference type="PROSITE" id="PS51192"/>
    </source>
</evidence>